<dbReference type="NCBIfam" id="TIGR02595">
    <property type="entry name" value="PEP_CTERM"/>
    <property type="match status" value="1"/>
</dbReference>
<dbReference type="AlphaFoldDB" id="A0AAV3XEV2"/>
<feature type="domain" description="Ice-binding protein C-terminal" evidence="1">
    <location>
        <begin position="61"/>
        <end position="86"/>
    </location>
</feature>
<name>A0AAV3XEV2_9CYAN</name>
<reference evidence="2" key="1">
    <citation type="submission" date="2019-10" db="EMBL/GenBank/DDBJ databases">
        <title>Draft genome sequece of Microseira wollei NIES-4236.</title>
        <authorList>
            <person name="Yamaguchi H."/>
            <person name="Suzuki S."/>
            <person name="Kawachi M."/>
        </authorList>
    </citation>
    <scope>NUCLEOTIDE SEQUENCE</scope>
    <source>
        <strain evidence="2">NIES-4236</strain>
    </source>
</reference>
<dbReference type="Pfam" id="PF07589">
    <property type="entry name" value="PEP-CTERM"/>
    <property type="match status" value="1"/>
</dbReference>
<evidence type="ECO:0000259" key="1">
    <source>
        <dbReference type="Pfam" id="PF07589"/>
    </source>
</evidence>
<proteinExistence type="predicted"/>
<keyword evidence="3" id="KW-1185">Reference proteome</keyword>
<evidence type="ECO:0000313" key="2">
    <source>
        <dbReference type="EMBL" id="GET38902.1"/>
    </source>
</evidence>
<gene>
    <name evidence="2" type="ORF">MiSe_36620</name>
</gene>
<comment type="caution">
    <text evidence="2">The sequence shown here is derived from an EMBL/GenBank/DDBJ whole genome shotgun (WGS) entry which is preliminary data.</text>
</comment>
<dbReference type="RefSeq" id="WP_226583458.1">
    <property type="nucleotide sequence ID" value="NZ_BLAY01000054.1"/>
</dbReference>
<sequence>MWEPLRYVGSNAPNGCPTFAGGKVVSNFSILENDIFSLDTIFNARGDILVSTPIEFLRISSIPEPSSTLGLLALGIGLAGVSFSRKLQQKSTAKEKVLSNC</sequence>
<evidence type="ECO:0000313" key="3">
    <source>
        <dbReference type="Proteomes" id="UP001050975"/>
    </source>
</evidence>
<organism evidence="2 3">
    <name type="scientific">Microseira wollei NIES-4236</name>
    <dbReference type="NCBI Taxonomy" id="2530354"/>
    <lineage>
        <taxon>Bacteria</taxon>
        <taxon>Bacillati</taxon>
        <taxon>Cyanobacteriota</taxon>
        <taxon>Cyanophyceae</taxon>
        <taxon>Oscillatoriophycideae</taxon>
        <taxon>Aerosakkonematales</taxon>
        <taxon>Aerosakkonemataceae</taxon>
        <taxon>Microseira</taxon>
    </lineage>
</organism>
<protein>
    <recommendedName>
        <fullName evidence="1">Ice-binding protein C-terminal domain-containing protein</fullName>
    </recommendedName>
</protein>
<dbReference type="EMBL" id="BLAY01000054">
    <property type="protein sequence ID" value="GET38902.1"/>
    <property type="molecule type" value="Genomic_DNA"/>
</dbReference>
<dbReference type="InterPro" id="IPR013424">
    <property type="entry name" value="Ice-binding_C"/>
</dbReference>
<accession>A0AAV3XEV2</accession>
<dbReference type="Proteomes" id="UP001050975">
    <property type="component" value="Unassembled WGS sequence"/>
</dbReference>